<keyword evidence="2" id="KW-1003">Cell membrane</keyword>
<dbReference type="RefSeq" id="WP_068550639.1">
    <property type="nucleotide sequence ID" value="NZ_AP013035.1"/>
</dbReference>
<evidence type="ECO:0000259" key="8">
    <source>
        <dbReference type="Pfam" id="PF01618"/>
    </source>
</evidence>
<evidence type="ECO:0000256" key="1">
    <source>
        <dbReference type="ARBA" id="ARBA00004651"/>
    </source>
</evidence>
<dbReference type="GO" id="GO:0005886">
    <property type="term" value="C:plasma membrane"/>
    <property type="evidence" value="ECO:0007669"/>
    <property type="project" value="UniProtKB-SubCell"/>
</dbReference>
<dbReference type="Proteomes" id="UP000063234">
    <property type="component" value="Chromosome"/>
</dbReference>
<keyword evidence="3 7" id="KW-0812">Transmembrane</keyword>
<evidence type="ECO:0000256" key="7">
    <source>
        <dbReference type="SAM" id="Phobius"/>
    </source>
</evidence>
<accession>A0A0S3QVW1</accession>
<dbReference type="STRING" id="1298851.TST_1689"/>
<dbReference type="AlphaFoldDB" id="A0A0S3QVW1"/>
<dbReference type="InterPro" id="IPR002898">
    <property type="entry name" value="MotA_ExbB_proton_chnl"/>
</dbReference>
<dbReference type="PATRIC" id="fig|1298851.3.peg.1768"/>
<protein>
    <submittedName>
        <fullName evidence="9">Biopolymer transport protein ExbB</fullName>
    </submittedName>
</protein>
<keyword evidence="5 7" id="KW-0472">Membrane</keyword>
<evidence type="ECO:0000313" key="9">
    <source>
        <dbReference type="EMBL" id="BAT72473.1"/>
    </source>
</evidence>
<proteinExistence type="inferred from homology"/>
<evidence type="ECO:0000256" key="5">
    <source>
        <dbReference type="ARBA" id="ARBA00023136"/>
    </source>
</evidence>
<reference evidence="10" key="1">
    <citation type="journal article" date="2018" name="Science">
        <title>A primordial and reversible TCA cycle in a facultatively chemolithoautotrophic thermophile.</title>
        <authorList>
            <person name="Nunoura T."/>
            <person name="Chikaraishi Y."/>
            <person name="Izaki R."/>
            <person name="Suwa T."/>
            <person name="Sato T."/>
            <person name="Harada T."/>
            <person name="Mori K."/>
            <person name="Kato Y."/>
            <person name="Miyazaki M."/>
            <person name="Shimamura S."/>
            <person name="Yanagawa K."/>
            <person name="Shuto A."/>
            <person name="Ohkouchi N."/>
            <person name="Fujita N."/>
            <person name="Takaki Y."/>
            <person name="Atomi H."/>
            <person name="Takai K."/>
        </authorList>
    </citation>
    <scope>NUCLEOTIDE SEQUENCE [LARGE SCALE GENOMIC DNA]</scope>
    <source>
        <strain evidence="10">DSM 17441 / JCM 13301 / NBRC 103674 / ABI70S6</strain>
    </source>
</reference>
<dbReference type="EMBL" id="AP013035">
    <property type="protein sequence ID" value="BAT72473.1"/>
    <property type="molecule type" value="Genomic_DNA"/>
</dbReference>
<dbReference type="OrthoDB" id="9805133at2"/>
<keyword evidence="10" id="KW-1185">Reference proteome</keyword>
<organism evidence="9 10">
    <name type="scientific">Thermosulfidibacter takaii (strain DSM 17441 / JCM 13301 / NBRC 103674 / ABI70S6)</name>
    <dbReference type="NCBI Taxonomy" id="1298851"/>
    <lineage>
        <taxon>Bacteria</taxon>
        <taxon>Pseudomonadati</taxon>
        <taxon>Thermosulfidibacterota</taxon>
        <taxon>Thermosulfidibacteria</taxon>
        <taxon>Thermosulfidibacterales</taxon>
        <taxon>Thermosulfidibacteraceae</taxon>
    </lineage>
</organism>
<feature type="transmembrane region" description="Helical" evidence="7">
    <location>
        <begin position="159"/>
        <end position="180"/>
    </location>
</feature>
<dbReference type="PANTHER" id="PTHR30625">
    <property type="entry name" value="PROTEIN TOLQ"/>
    <property type="match status" value="1"/>
</dbReference>
<name>A0A0S3QVW1_THET7</name>
<keyword evidence="6" id="KW-0653">Protein transport</keyword>
<evidence type="ECO:0000256" key="6">
    <source>
        <dbReference type="RuleBase" id="RU004057"/>
    </source>
</evidence>
<evidence type="ECO:0000256" key="3">
    <source>
        <dbReference type="ARBA" id="ARBA00022692"/>
    </source>
</evidence>
<feature type="transmembrane region" description="Helical" evidence="7">
    <location>
        <begin position="112"/>
        <end position="135"/>
    </location>
</feature>
<evidence type="ECO:0000313" key="10">
    <source>
        <dbReference type="Proteomes" id="UP000063234"/>
    </source>
</evidence>
<dbReference type="KEGG" id="ttk:TST_1689"/>
<evidence type="ECO:0000256" key="2">
    <source>
        <dbReference type="ARBA" id="ARBA00022475"/>
    </source>
</evidence>
<dbReference type="GO" id="GO:0017038">
    <property type="term" value="P:protein import"/>
    <property type="evidence" value="ECO:0007669"/>
    <property type="project" value="TreeGrafter"/>
</dbReference>
<sequence length="212" mass="23618">MEFSVLSLFLKSALSDYVVLGVLVTLLVMSILSWAVFFFKLIQFSSTARREKGYYMMIENSVPIKSFFSKRSARNDVPFDVLLRIVLDEEQFSVSVVESASLVARSYLERGLGIVASISSTAPFVGLFGTVWGIMKAFHMIGLQQEASLAVVAPGISEALVNTALGLFVAIPAVFFYNYLSRRLDAILDRFKAYGVVFIEKYGRKDEKKAAF</sequence>
<comment type="similarity">
    <text evidence="6">Belongs to the exbB/tolQ family.</text>
</comment>
<feature type="domain" description="MotA/TolQ/ExbB proton channel" evidence="8">
    <location>
        <begin position="93"/>
        <end position="191"/>
    </location>
</feature>
<comment type="subcellular location">
    <subcellularLocation>
        <location evidence="1">Cell membrane</location>
        <topology evidence="1">Multi-pass membrane protein</topology>
    </subcellularLocation>
    <subcellularLocation>
        <location evidence="6">Membrane</location>
        <topology evidence="6">Multi-pass membrane protein</topology>
    </subcellularLocation>
</comment>
<dbReference type="Pfam" id="PF01618">
    <property type="entry name" value="MotA_ExbB"/>
    <property type="match status" value="1"/>
</dbReference>
<keyword evidence="4 7" id="KW-1133">Transmembrane helix</keyword>
<feature type="transmembrane region" description="Helical" evidence="7">
    <location>
        <begin position="20"/>
        <end position="42"/>
    </location>
</feature>
<dbReference type="InterPro" id="IPR050790">
    <property type="entry name" value="ExbB/TolQ_transport"/>
</dbReference>
<evidence type="ECO:0000256" key="4">
    <source>
        <dbReference type="ARBA" id="ARBA00022989"/>
    </source>
</evidence>
<gene>
    <name evidence="9" type="ORF">TST_1689</name>
</gene>
<keyword evidence="6" id="KW-0813">Transport</keyword>
<dbReference type="PANTHER" id="PTHR30625:SF3">
    <property type="entry name" value="TOL-PAL SYSTEM PROTEIN TOLQ"/>
    <property type="match status" value="1"/>
</dbReference>